<sequence length="199" mass="20981">MHKAAAKAASESSNDGPWKTALPGFDGDGEGWTVNEGDDPLGGVFEDCEGGTVLNEAGDDGEADGEAVEDNPADWPSLESRTLSGLGRVIQFRTAFLVAYVAREGMRCQSGCGPMHISARSSLGYGTHLVSPTAPSALRRTGCELCDEESENRKAGHIAPGTTSEASFIVVTQPDELPTRRVASVFSLAASDRSNDTFW</sequence>
<feature type="compositionally biased region" description="Acidic residues" evidence="1">
    <location>
        <begin position="57"/>
        <end position="72"/>
    </location>
</feature>
<keyword evidence="3" id="KW-1185">Reference proteome</keyword>
<feature type="region of interest" description="Disordered" evidence="1">
    <location>
        <begin position="1"/>
        <end position="40"/>
    </location>
</feature>
<name>A0AAD6UM74_9AGAR</name>
<protein>
    <submittedName>
        <fullName evidence="2">Uncharacterized protein</fullName>
    </submittedName>
</protein>
<dbReference type="AlphaFoldDB" id="A0AAD6UM74"/>
<comment type="caution">
    <text evidence="2">The sequence shown here is derived from an EMBL/GenBank/DDBJ whole genome shotgun (WGS) entry which is preliminary data.</text>
</comment>
<dbReference type="EMBL" id="JARJCW010000175">
    <property type="protein sequence ID" value="KAJ7189499.1"/>
    <property type="molecule type" value="Genomic_DNA"/>
</dbReference>
<evidence type="ECO:0000256" key="1">
    <source>
        <dbReference type="SAM" id="MobiDB-lite"/>
    </source>
</evidence>
<organism evidence="2 3">
    <name type="scientific">Mycena pura</name>
    <dbReference type="NCBI Taxonomy" id="153505"/>
    <lineage>
        <taxon>Eukaryota</taxon>
        <taxon>Fungi</taxon>
        <taxon>Dikarya</taxon>
        <taxon>Basidiomycota</taxon>
        <taxon>Agaricomycotina</taxon>
        <taxon>Agaricomycetes</taxon>
        <taxon>Agaricomycetidae</taxon>
        <taxon>Agaricales</taxon>
        <taxon>Marasmiineae</taxon>
        <taxon>Mycenaceae</taxon>
        <taxon>Mycena</taxon>
    </lineage>
</organism>
<proteinExistence type="predicted"/>
<reference evidence="2" key="1">
    <citation type="submission" date="2023-03" db="EMBL/GenBank/DDBJ databases">
        <title>Massive genome expansion in bonnet fungi (Mycena s.s.) driven by repeated elements and novel gene families across ecological guilds.</title>
        <authorList>
            <consortium name="Lawrence Berkeley National Laboratory"/>
            <person name="Harder C.B."/>
            <person name="Miyauchi S."/>
            <person name="Viragh M."/>
            <person name="Kuo A."/>
            <person name="Thoen E."/>
            <person name="Andreopoulos B."/>
            <person name="Lu D."/>
            <person name="Skrede I."/>
            <person name="Drula E."/>
            <person name="Henrissat B."/>
            <person name="Morin E."/>
            <person name="Kohler A."/>
            <person name="Barry K."/>
            <person name="LaButti K."/>
            <person name="Morin E."/>
            <person name="Salamov A."/>
            <person name="Lipzen A."/>
            <person name="Mereny Z."/>
            <person name="Hegedus B."/>
            <person name="Baldrian P."/>
            <person name="Stursova M."/>
            <person name="Weitz H."/>
            <person name="Taylor A."/>
            <person name="Grigoriev I.V."/>
            <person name="Nagy L.G."/>
            <person name="Martin F."/>
            <person name="Kauserud H."/>
        </authorList>
    </citation>
    <scope>NUCLEOTIDE SEQUENCE</scope>
    <source>
        <strain evidence="2">9144</strain>
    </source>
</reference>
<evidence type="ECO:0000313" key="3">
    <source>
        <dbReference type="Proteomes" id="UP001219525"/>
    </source>
</evidence>
<accession>A0AAD6UM74</accession>
<gene>
    <name evidence="2" type="ORF">GGX14DRAFT_408766</name>
</gene>
<feature type="region of interest" description="Disordered" evidence="1">
    <location>
        <begin position="53"/>
        <end position="76"/>
    </location>
</feature>
<evidence type="ECO:0000313" key="2">
    <source>
        <dbReference type="EMBL" id="KAJ7189499.1"/>
    </source>
</evidence>
<dbReference type="Proteomes" id="UP001219525">
    <property type="component" value="Unassembled WGS sequence"/>
</dbReference>